<protein>
    <recommendedName>
        <fullName evidence="4">Yip1 domain-containing protein</fullName>
    </recommendedName>
</protein>
<evidence type="ECO:0000313" key="3">
    <source>
        <dbReference type="Proteomes" id="UP000230709"/>
    </source>
</evidence>
<name>A0A2D2D2V8_METT3</name>
<feature type="transmembrane region" description="Helical" evidence="1">
    <location>
        <begin position="62"/>
        <end position="83"/>
    </location>
</feature>
<keyword evidence="1" id="KW-0472">Membrane</keyword>
<evidence type="ECO:0000256" key="1">
    <source>
        <dbReference type="SAM" id="Phobius"/>
    </source>
</evidence>
<keyword evidence="3" id="KW-1185">Reference proteome</keyword>
<proteinExistence type="predicted"/>
<feature type="transmembrane region" description="Helical" evidence="1">
    <location>
        <begin position="154"/>
        <end position="177"/>
    </location>
</feature>
<dbReference type="EMBL" id="CP023737">
    <property type="protein sequence ID" value="ATQ69340.1"/>
    <property type="molecule type" value="Genomic_DNA"/>
</dbReference>
<reference evidence="3" key="1">
    <citation type="submission" date="2017-10" db="EMBL/GenBank/DDBJ databases">
        <title>Completed PacBio SMRT sequence of Methylosinus trichosporium OB3b reveals presence of a third large plasmid.</title>
        <authorList>
            <person name="Charles T.C."/>
            <person name="Lynch M.D.J."/>
            <person name="Heil J.R."/>
            <person name="Cheng J."/>
        </authorList>
    </citation>
    <scope>NUCLEOTIDE SEQUENCE [LARGE SCALE GENOMIC DNA]</scope>
    <source>
        <strain evidence="3">OB3b</strain>
    </source>
</reference>
<evidence type="ECO:0008006" key="4">
    <source>
        <dbReference type="Google" id="ProtNLM"/>
    </source>
</evidence>
<keyword evidence="1" id="KW-0812">Transmembrane</keyword>
<keyword evidence="1" id="KW-1133">Transmembrane helix</keyword>
<accession>A0A2D2D2V8</accession>
<feature type="transmembrane region" description="Helical" evidence="1">
    <location>
        <begin position="95"/>
        <end position="118"/>
    </location>
</feature>
<dbReference type="AlphaFoldDB" id="A0A2D2D2V8"/>
<dbReference type="STRING" id="595536.GCA_000178815_01840"/>
<sequence length="183" mass="19694">MSISLPTLSLPTTPRAIIDIMRLEAGPTALPASRTFLFVSLAAYAVGEMAQQLVAKDLLPSIAYGLGSTVLLVAFTFVALLLVGARDRLPQTLAALGSVGAVVAVVVIVLHLMVGVVLPPPLPTEKLVNFLLFPLVLWKVTLFMWIFRHASLRFIPSIAVSVLYVGFTVFVLAPLLARVFLFL</sequence>
<organism evidence="2 3">
    <name type="scientific">Methylosinus trichosporium (strain ATCC 35070 / NCIMB 11131 / UNIQEM 75 / OB3b)</name>
    <dbReference type="NCBI Taxonomy" id="595536"/>
    <lineage>
        <taxon>Bacteria</taxon>
        <taxon>Pseudomonadati</taxon>
        <taxon>Pseudomonadota</taxon>
        <taxon>Alphaproteobacteria</taxon>
        <taxon>Hyphomicrobiales</taxon>
        <taxon>Methylocystaceae</taxon>
        <taxon>Methylosinus</taxon>
    </lineage>
</organism>
<feature type="transmembrane region" description="Helical" evidence="1">
    <location>
        <begin position="130"/>
        <end position="147"/>
    </location>
</feature>
<dbReference type="Proteomes" id="UP000230709">
    <property type="component" value="Chromosome"/>
</dbReference>
<evidence type="ECO:0000313" key="2">
    <source>
        <dbReference type="EMBL" id="ATQ69340.1"/>
    </source>
</evidence>
<dbReference type="KEGG" id="mtw:CQW49_16710"/>
<dbReference type="RefSeq" id="WP_003614356.1">
    <property type="nucleotide sequence ID" value="NZ_ADVE02000001.1"/>
</dbReference>
<gene>
    <name evidence="2" type="ORF">CQW49_16710</name>
</gene>